<dbReference type="InterPro" id="IPR004027">
    <property type="entry name" value="SEC_C_motif"/>
</dbReference>
<dbReference type="Pfam" id="PF02810">
    <property type="entry name" value="SEC-C"/>
    <property type="match status" value="1"/>
</dbReference>
<dbReference type="PANTHER" id="PTHR33747:SF1">
    <property type="entry name" value="ADENYLATE CYCLASE-ASSOCIATED CAP C-TERMINAL DOMAIN-CONTAINING PROTEIN"/>
    <property type="match status" value="1"/>
</dbReference>
<dbReference type="AlphaFoldDB" id="A0A0F9MX13"/>
<organism evidence="1">
    <name type="scientific">marine sediment metagenome</name>
    <dbReference type="NCBI Taxonomy" id="412755"/>
    <lineage>
        <taxon>unclassified sequences</taxon>
        <taxon>metagenomes</taxon>
        <taxon>ecological metagenomes</taxon>
    </lineage>
</organism>
<dbReference type="Gene3D" id="3.10.450.50">
    <property type="match status" value="1"/>
</dbReference>
<dbReference type="EMBL" id="LAZR01009249">
    <property type="protein sequence ID" value="KKM73767.1"/>
    <property type="molecule type" value="Genomic_DNA"/>
</dbReference>
<evidence type="ECO:0008006" key="2">
    <source>
        <dbReference type="Google" id="ProtNLM"/>
    </source>
</evidence>
<accession>A0A0F9MX13</accession>
<dbReference type="PANTHER" id="PTHR33747">
    <property type="entry name" value="UPF0225 PROTEIN SCO1677"/>
    <property type="match status" value="1"/>
</dbReference>
<comment type="caution">
    <text evidence="1">The sequence shown here is derived from an EMBL/GenBank/DDBJ whole genome shotgun (WGS) entry which is preliminary data.</text>
</comment>
<proteinExistence type="predicted"/>
<gene>
    <name evidence="1" type="ORF">LCGC14_1407170</name>
</gene>
<name>A0A0F9MX13_9ZZZZ</name>
<reference evidence="1" key="1">
    <citation type="journal article" date="2015" name="Nature">
        <title>Complex archaea that bridge the gap between prokaryotes and eukaryotes.</title>
        <authorList>
            <person name="Spang A."/>
            <person name="Saw J.H."/>
            <person name="Jorgensen S.L."/>
            <person name="Zaremba-Niedzwiedzka K."/>
            <person name="Martijn J."/>
            <person name="Lind A.E."/>
            <person name="van Eijk R."/>
            <person name="Schleper C."/>
            <person name="Guy L."/>
            <person name="Ettema T.J."/>
        </authorList>
    </citation>
    <scope>NUCLEOTIDE SEQUENCE</scope>
</reference>
<dbReference type="SUPFAM" id="SSF103642">
    <property type="entry name" value="Sec-C motif"/>
    <property type="match status" value="1"/>
</dbReference>
<evidence type="ECO:0000313" key="1">
    <source>
        <dbReference type="EMBL" id="KKM73767.1"/>
    </source>
</evidence>
<sequence length="117" mass="13185">MPGYKGMRKLVEKSAGKLAKNIDKEDFLAQLKEAWRKHVKKHTPIEDELAAAMERIESSPFGGAFVTAGVTEGDIKTILEEIREEKVDPVRYEQKKVSRNELCPCGSSKKYKRCCGV</sequence>
<protein>
    <recommendedName>
        <fullName evidence="2">SecA Wing/Scaffold domain-containing protein</fullName>
    </recommendedName>
</protein>